<reference evidence="1 2" key="1">
    <citation type="journal article" date="2015" name="Nature">
        <title>rRNA introns, odd ribosomes, and small enigmatic genomes across a large radiation of phyla.</title>
        <authorList>
            <person name="Brown C.T."/>
            <person name="Hug L.A."/>
            <person name="Thomas B.C."/>
            <person name="Sharon I."/>
            <person name="Castelle C.J."/>
            <person name="Singh A."/>
            <person name="Wilkins M.J."/>
            <person name="Williams K.H."/>
            <person name="Banfield J.F."/>
        </authorList>
    </citation>
    <scope>NUCLEOTIDE SEQUENCE [LARGE SCALE GENOMIC DNA]</scope>
</reference>
<name>A0A0F9YXN2_9BACT</name>
<sequence>MKTFFSFTLSILILFSFTYFSPFVSAQSKIESPNYRIQFPNFNSGAGIPSSSNFKLDSTLGQGAPGLYSSAGYKVKAGFQYIHSIIPFSFSISDIQINFGSLTVGTPSTDTSTLTVSTGGAGGYSVKASENNPLKTFNSINTIPDTLCDTTCSETSAAVWTSNSKYGFGFNMTGDDIPADFTNSTYFRQFADTSNSESKVTIMSSVNVGRSRVATITYKVNVSNTQPAGTYQNIIMFTAIPGY</sequence>
<comment type="caution">
    <text evidence="1">The sequence shown here is derived from an EMBL/GenBank/DDBJ whole genome shotgun (WGS) entry which is preliminary data.</text>
</comment>
<gene>
    <name evidence="1" type="ORF">UR21_C0013G0010</name>
</gene>
<dbReference type="AlphaFoldDB" id="A0A0F9YXN2"/>
<accession>A0A0F9YXN2</accession>
<evidence type="ECO:0000313" key="1">
    <source>
        <dbReference type="EMBL" id="KKP31216.1"/>
    </source>
</evidence>
<proteinExistence type="predicted"/>
<dbReference type="EMBL" id="LBOI01000013">
    <property type="protein sequence ID" value="KKP31216.1"/>
    <property type="molecule type" value="Genomic_DNA"/>
</dbReference>
<organism evidence="1 2">
    <name type="scientific">Candidatus Woesebacteria bacterium GW2011_GWC2_31_9</name>
    <dbReference type="NCBI Taxonomy" id="1618586"/>
    <lineage>
        <taxon>Bacteria</taxon>
        <taxon>Candidatus Woeseibacteriota</taxon>
    </lineage>
</organism>
<evidence type="ECO:0000313" key="2">
    <source>
        <dbReference type="Proteomes" id="UP000034803"/>
    </source>
</evidence>
<protein>
    <submittedName>
        <fullName evidence="1">Uncharacterized protein</fullName>
    </submittedName>
</protein>
<dbReference type="Proteomes" id="UP000034803">
    <property type="component" value="Unassembled WGS sequence"/>
</dbReference>